<proteinExistence type="predicted"/>
<organism evidence="1 2">
    <name type="scientific">Xanthomonas phage FoX5</name>
    <dbReference type="NCBI Taxonomy" id="2723901"/>
    <lineage>
        <taxon>Viruses</taxon>
        <taxon>Duplodnaviria</taxon>
        <taxon>Heunggongvirae</taxon>
        <taxon>Uroviricota</taxon>
        <taxon>Caudoviricetes</taxon>
        <taxon>Foxunavirus</taxon>
        <taxon>Foxunavirus fox5</taxon>
    </lineage>
</organism>
<name>A0A858NQ14_9CAUD</name>
<evidence type="ECO:0000313" key="2">
    <source>
        <dbReference type="Proteomes" id="UP000671877"/>
    </source>
</evidence>
<dbReference type="Proteomes" id="UP000671877">
    <property type="component" value="Segment"/>
</dbReference>
<protein>
    <submittedName>
        <fullName evidence="1">Uncharacterized protein</fullName>
    </submittedName>
</protein>
<dbReference type="EMBL" id="MT161384">
    <property type="protein sequence ID" value="QJB22022.1"/>
    <property type="molecule type" value="Genomic_DNA"/>
</dbReference>
<sequence length="78" mass="8518">MSRVSLVVYGPQGCGKSINADKIRAAFGLDNIVDDWHGKTAIPFNGTLVLTCDRVAFNSVHGILRMEFNEAMQQAYSA</sequence>
<reference evidence="1 2" key="1">
    <citation type="submission" date="2020-03" db="EMBL/GenBank/DDBJ databases">
        <title>Development of an integrated pest management strategy to control Xanthomonas campestris pv. campestris by using bacteriophages.</title>
        <authorList>
            <person name="Holtappels D."/>
            <person name="Rombouts S."/>
            <person name="Lavigne R."/>
            <person name="Wagemans J."/>
        </authorList>
    </citation>
    <scope>NUCLEOTIDE SEQUENCE [LARGE SCALE GENOMIC DNA]</scope>
</reference>
<evidence type="ECO:0000313" key="1">
    <source>
        <dbReference type="EMBL" id="QJB22022.1"/>
    </source>
</evidence>
<gene>
    <name evidence="1" type="ORF">XccvBFoX5_gp44</name>
</gene>
<accession>A0A858NQ14</accession>
<keyword evidence="2" id="KW-1185">Reference proteome</keyword>